<accession>A0A2S0KP63</accession>
<gene>
    <name evidence="3" type="ORF">C5Q98_06020</name>
</gene>
<proteinExistence type="predicted"/>
<feature type="transmembrane region" description="Helical" evidence="2">
    <location>
        <begin position="204"/>
        <end position="225"/>
    </location>
</feature>
<reference evidence="4" key="1">
    <citation type="submission" date="2018-02" db="EMBL/GenBank/DDBJ databases">
        <authorList>
            <person name="Holder M.E."/>
            <person name="Ajami N.J."/>
            <person name="Petrosino J.F."/>
        </authorList>
    </citation>
    <scope>NUCLEOTIDE SEQUENCE [LARGE SCALE GENOMIC DNA]</scope>
    <source>
        <strain evidence="4">CCUG 47711</strain>
    </source>
</reference>
<feature type="transmembrane region" description="Helical" evidence="2">
    <location>
        <begin position="145"/>
        <end position="164"/>
    </location>
</feature>
<dbReference type="KEGG" id="fsa:C5Q98_06020"/>
<protein>
    <submittedName>
        <fullName evidence="3">Uncharacterized protein</fullName>
    </submittedName>
</protein>
<keyword evidence="2" id="KW-0472">Membrane</keyword>
<feature type="transmembrane region" description="Helical" evidence="2">
    <location>
        <begin position="103"/>
        <end position="125"/>
    </location>
</feature>
<feature type="compositionally biased region" description="Basic and acidic residues" evidence="1">
    <location>
        <begin position="287"/>
        <end position="303"/>
    </location>
</feature>
<keyword evidence="4" id="KW-1185">Reference proteome</keyword>
<keyword evidence="2" id="KW-0812">Transmembrane</keyword>
<evidence type="ECO:0000313" key="4">
    <source>
        <dbReference type="Proteomes" id="UP000237947"/>
    </source>
</evidence>
<dbReference type="Proteomes" id="UP000237947">
    <property type="component" value="Chromosome"/>
</dbReference>
<evidence type="ECO:0000256" key="1">
    <source>
        <dbReference type="SAM" id="MobiDB-lite"/>
    </source>
</evidence>
<dbReference type="RefSeq" id="WP_106012744.1">
    <property type="nucleotide sequence ID" value="NZ_CP027226.1"/>
</dbReference>
<name>A0A2S0KP63_9FIRM</name>
<organism evidence="3 4">
    <name type="scientific">Fastidiosipila sanguinis</name>
    <dbReference type="NCBI Taxonomy" id="236753"/>
    <lineage>
        <taxon>Bacteria</taxon>
        <taxon>Bacillati</taxon>
        <taxon>Bacillota</taxon>
        <taxon>Clostridia</taxon>
        <taxon>Eubacteriales</taxon>
        <taxon>Oscillospiraceae</taxon>
        <taxon>Fastidiosipila</taxon>
    </lineage>
</organism>
<feature type="region of interest" description="Disordered" evidence="1">
    <location>
        <begin position="276"/>
        <end position="322"/>
    </location>
</feature>
<feature type="compositionally biased region" description="Polar residues" evidence="1">
    <location>
        <begin position="22"/>
        <end position="36"/>
    </location>
</feature>
<dbReference type="EMBL" id="CP027226">
    <property type="protein sequence ID" value="AVM42794.1"/>
    <property type="molecule type" value="Genomic_DNA"/>
</dbReference>
<evidence type="ECO:0000313" key="3">
    <source>
        <dbReference type="EMBL" id="AVM42794.1"/>
    </source>
</evidence>
<feature type="region of interest" description="Disordered" evidence="1">
    <location>
        <begin position="22"/>
        <end position="60"/>
    </location>
</feature>
<evidence type="ECO:0000256" key="2">
    <source>
        <dbReference type="SAM" id="Phobius"/>
    </source>
</evidence>
<keyword evidence="2" id="KW-1133">Transmembrane helix</keyword>
<dbReference type="AlphaFoldDB" id="A0A2S0KP63"/>
<feature type="transmembrane region" description="Helical" evidence="2">
    <location>
        <begin position="171"/>
        <end position="189"/>
    </location>
</feature>
<sequence>MINSDNRNNQINQESGEYIHNSQLKQDGPNHISQSVHPGAPNVHPDNLGQTGAGQVGHPEYMNHFDQTEQVAHDNVHANYEHVSQNANRVKTKTSHNHIINPWVFKICIFILSALGILSMFLPFVSVNVFGFSDSINLFKPGESLGDGVIYVILLLVVIALTAFKQKLLSFIASVITAVGFSFTLYNLYSSAGDYSTMLNPEVGFYLACLSIYGLVVVTLIHTVFAHIEKKANVEFNDRIEITNSNPSGQVNAQENVINRNYDNSTLDKQVASDMKDKEVAPCCEGTGKRPSFEATDEAKTEVLDEVEVDNANTDSDLDAKN</sequence>